<sequence>MPEIPEPEIRDPEIREPEIREVETRLPPGQYIPRGRPILHYGRVPAFRPQTWRFQVFGATASGDDHKFTWEEFSRLPRTTVMADFHCVTKFSIMGNEWGGIPAAALLERVPPDPGVRHVMIWAEYGYSANLRFGDFDRPSTLFATELDEKPLTPERGHPVRLVVPHLYAWKSVKWVRAVEYLLEDRRGFWEERGYHNIGDPWQEQRYSYQEDPGDGPP</sequence>
<keyword evidence="3" id="KW-1185">Reference proteome</keyword>
<dbReference type="Gene3D" id="3.90.420.10">
    <property type="entry name" value="Oxidoreductase, molybdopterin-binding domain"/>
    <property type="match status" value="1"/>
</dbReference>
<accession>A0A8J3R473</accession>
<dbReference type="PANTHER" id="PTHR43032:SF4">
    <property type="entry name" value="OXIDOREDUCTASE MOLYBDOPTERIN-BINDING DOMAIN-CONTAINING PROTEIN"/>
    <property type="match status" value="1"/>
</dbReference>
<evidence type="ECO:0000313" key="3">
    <source>
        <dbReference type="Proteomes" id="UP000610966"/>
    </source>
</evidence>
<proteinExistence type="predicted"/>
<protein>
    <submittedName>
        <fullName evidence="2">Oxidoreductase</fullName>
    </submittedName>
</protein>
<comment type="caution">
    <text evidence="2">The sequence shown here is derived from an EMBL/GenBank/DDBJ whole genome shotgun (WGS) entry which is preliminary data.</text>
</comment>
<dbReference type="InterPro" id="IPR036374">
    <property type="entry name" value="OxRdtase_Mopterin-bd_sf"/>
</dbReference>
<feature type="domain" description="Oxidoreductase molybdopterin-binding" evidence="1">
    <location>
        <begin position="42"/>
        <end position="190"/>
    </location>
</feature>
<dbReference type="EMBL" id="BOOG01000007">
    <property type="protein sequence ID" value="GIH68138.1"/>
    <property type="molecule type" value="Genomic_DNA"/>
</dbReference>
<organism evidence="2 3">
    <name type="scientific">Sphaerimonospora thailandensis</name>
    <dbReference type="NCBI Taxonomy" id="795644"/>
    <lineage>
        <taxon>Bacteria</taxon>
        <taxon>Bacillati</taxon>
        <taxon>Actinomycetota</taxon>
        <taxon>Actinomycetes</taxon>
        <taxon>Streptosporangiales</taxon>
        <taxon>Streptosporangiaceae</taxon>
        <taxon>Sphaerimonospora</taxon>
    </lineage>
</organism>
<name>A0A8J3R473_9ACTN</name>
<dbReference type="Proteomes" id="UP000610966">
    <property type="component" value="Unassembled WGS sequence"/>
</dbReference>
<evidence type="ECO:0000313" key="2">
    <source>
        <dbReference type="EMBL" id="GIH68138.1"/>
    </source>
</evidence>
<dbReference type="AlphaFoldDB" id="A0A8J3R473"/>
<dbReference type="Pfam" id="PF00174">
    <property type="entry name" value="Oxidored_molyb"/>
    <property type="match status" value="1"/>
</dbReference>
<dbReference type="PANTHER" id="PTHR43032">
    <property type="entry name" value="PROTEIN-METHIONINE-SULFOXIDE REDUCTASE"/>
    <property type="match status" value="1"/>
</dbReference>
<evidence type="ECO:0000259" key="1">
    <source>
        <dbReference type="Pfam" id="PF00174"/>
    </source>
</evidence>
<gene>
    <name evidence="2" type="ORF">Mth01_03910</name>
</gene>
<dbReference type="SUPFAM" id="SSF56524">
    <property type="entry name" value="Oxidoreductase molybdopterin-binding domain"/>
    <property type="match status" value="1"/>
</dbReference>
<reference evidence="2" key="1">
    <citation type="submission" date="2021-01" db="EMBL/GenBank/DDBJ databases">
        <title>Whole genome shotgun sequence of Sphaerimonospora thailandensis NBRC 107569.</title>
        <authorList>
            <person name="Komaki H."/>
            <person name="Tamura T."/>
        </authorList>
    </citation>
    <scope>NUCLEOTIDE SEQUENCE</scope>
    <source>
        <strain evidence="2">NBRC 107569</strain>
    </source>
</reference>
<dbReference type="InterPro" id="IPR000572">
    <property type="entry name" value="OxRdtase_Mopterin-bd_dom"/>
</dbReference>